<dbReference type="AlphaFoldDB" id="A0A0A1ZCA5"/>
<comment type="pathway">
    <text evidence="8">Purine metabolism; IMP biosynthesis via de novo pathway; 5-amino-1-(5-phospho-D-ribosyl)imidazole from N(2)-formyl-N(1)-(5-phospho-D-ribosyl)glycinamide: step 1/2.</text>
</comment>
<accession>A0A0A1ZCA5</accession>
<dbReference type="Pfam" id="PF02769">
    <property type="entry name" value="AIRS_C"/>
    <property type="match status" value="2"/>
</dbReference>
<dbReference type="CDD" id="cd02204">
    <property type="entry name" value="PurL_repeat2"/>
    <property type="match status" value="1"/>
</dbReference>
<evidence type="ECO:0000256" key="8">
    <source>
        <dbReference type="HAMAP-Rule" id="MF_00420"/>
    </source>
</evidence>
<feature type="domain" description="Phosphoribosylformylglycinamidine synthase linker" evidence="11">
    <location>
        <begin position="21"/>
        <end position="55"/>
    </location>
</feature>
<dbReference type="InterPro" id="IPR036921">
    <property type="entry name" value="PurM-like_N_sf"/>
</dbReference>
<feature type="binding site" evidence="8">
    <location>
        <position position="55"/>
    </location>
    <ligand>
        <name>ATP</name>
        <dbReference type="ChEBI" id="CHEBI:30616"/>
    </ligand>
</feature>
<keyword evidence="5 8" id="KW-0658">Purine biosynthesis</keyword>
<dbReference type="eggNOG" id="COG0046">
    <property type="taxonomic scope" value="Bacteria"/>
</dbReference>
<dbReference type="Pfam" id="PF18072">
    <property type="entry name" value="FGAR-AT_linker"/>
    <property type="match status" value="1"/>
</dbReference>
<feature type="active site" evidence="8">
    <location>
        <position position="52"/>
    </location>
</feature>
<feature type="binding site" evidence="8">
    <location>
        <position position="523"/>
    </location>
    <ligand>
        <name>ATP</name>
        <dbReference type="ChEBI" id="CHEBI:30616"/>
    </ligand>
</feature>
<evidence type="ECO:0000256" key="7">
    <source>
        <dbReference type="ARBA" id="ARBA00022842"/>
    </source>
</evidence>
<feature type="binding site" evidence="8">
    <location>
        <position position="119"/>
    </location>
    <ligand>
        <name>substrate</name>
    </ligand>
</feature>
<dbReference type="HAMAP" id="MF_00420">
    <property type="entry name" value="PurL_2"/>
    <property type="match status" value="1"/>
</dbReference>
<evidence type="ECO:0000256" key="2">
    <source>
        <dbReference type="ARBA" id="ARBA00022598"/>
    </source>
</evidence>
<dbReference type="Gene3D" id="3.90.650.10">
    <property type="entry name" value="PurM-like C-terminal domain"/>
    <property type="match status" value="2"/>
</dbReference>
<gene>
    <name evidence="8" type="primary">purL</name>
    <name evidence="12" type="ORF">EU91_1884</name>
</gene>
<dbReference type="CDD" id="cd02203">
    <property type="entry name" value="PurL_repeat1"/>
    <property type="match status" value="1"/>
</dbReference>
<dbReference type="InterPro" id="IPR041609">
    <property type="entry name" value="PurL_linker"/>
</dbReference>
<dbReference type="UniPathway" id="UPA00074">
    <property type="reaction ID" value="UER00128"/>
</dbReference>
<dbReference type="PIRSF" id="PIRSF001587">
    <property type="entry name" value="FGAM_synthase_II"/>
    <property type="match status" value="1"/>
</dbReference>
<evidence type="ECO:0000256" key="3">
    <source>
        <dbReference type="ARBA" id="ARBA00022723"/>
    </source>
</evidence>
<evidence type="ECO:0000313" key="13">
    <source>
        <dbReference type="Proteomes" id="UP000030598"/>
    </source>
</evidence>
<keyword evidence="7 8" id="KW-0460">Magnesium</keyword>
<evidence type="ECO:0000256" key="1">
    <source>
        <dbReference type="ARBA" id="ARBA00022490"/>
    </source>
</evidence>
<dbReference type="EMBL" id="JNAH01000008">
    <property type="protein sequence ID" value="KGF85779.1"/>
    <property type="molecule type" value="Genomic_DNA"/>
</dbReference>
<feature type="binding site" evidence="8">
    <location>
        <position position="94"/>
    </location>
    <ligand>
        <name>ATP</name>
        <dbReference type="ChEBI" id="CHEBI:30616"/>
    </ligand>
</feature>
<dbReference type="GO" id="GO:0006189">
    <property type="term" value="P:'de novo' IMP biosynthetic process"/>
    <property type="evidence" value="ECO:0007669"/>
    <property type="project" value="UniProtKB-UniRule"/>
</dbReference>
<dbReference type="NCBIfam" id="TIGR01736">
    <property type="entry name" value="FGAM_synth_II"/>
    <property type="match status" value="1"/>
</dbReference>
<sequence>MINLEKNDLYDLNEALKIENLTINDYEEICNRLMRKPNRTELGMFGVMWSEHCCYRNSKPLLSKFPTKGKNILVGPGENAGVVDFGNNQKLVFKIESHNHPSAIEPFQGAATGVGGILRDIFTMGARPIAVLNSLRFGNLDKQSNIDLLRGVVSGISHYGNCVGVPTVGGEIEFDDSYSGNPLVNVMALGLLETNEIVCSGAKNIGSPVLYVGNTTGRDGVGGASFASSELTSSSLDDRPAVQVGDPFIEKSLIEACLDSFKTGDVIAAQDMGAAGLTCSSAEMAANGNLGISIDLDLVPSREDNMSSYQYLLSESQERMLLVVKEEKVNNLIEKFKKWGLYANVIGEVIETNEVIISHQGKIVAQIPTSALSDDTPVNVHNVINNPPDYLLKKWEWKENNLPESNEQKIFSLKENKSFTYSQIILKLLSNPSIASKKWIYKQYDSQVQANTVFKPGVSDAAVIRLREQNQKNKSKVFAGVAASVDCNSRWVALDPFRGAIAAVAESARNVSCVGAKPVAITNNLNFSSPENQIGYWQLSSSCNGISEACKVLETPVTGGNVSLYNESKNKENKINPINPTPVIGMVGKIDNVEKAISSEWKNIDDQIWIIGSHKSEKTIAASSYLEYFHGEVTGRPPKIHLLDEKFCQSFLRNGILNSFVVSSHDISDGGLAIALAECCILSAKGAKIELQEDDQNRDDNLLFSEGGSRIIFSVDKTKEKEWLNYLKKIQINSQSSIYIKKIGYVSNQTLNIKNQNRNICNIRVEELTEKFNNGISCHF</sequence>
<feature type="domain" description="PurM-like C-terminal" evidence="10">
    <location>
        <begin position="206"/>
        <end position="357"/>
    </location>
</feature>
<dbReference type="InterPro" id="IPR010074">
    <property type="entry name" value="PRibForGlyAmidine_synth_PurL"/>
</dbReference>
<dbReference type="OrthoDB" id="9804441at2"/>
<organism evidence="12 13">
    <name type="scientific">Prochlorococcus marinus str. GP2</name>
    <dbReference type="NCBI Taxonomy" id="59925"/>
    <lineage>
        <taxon>Bacteria</taxon>
        <taxon>Bacillati</taxon>
        <taxon>Cyanobacteriota</taxon>
        <taxon>Cyanophyceae</taxon>
        <taxon>Synechococcales</taxon>
        <taxon>Prochlorococcaceae</taxon>
        <taxon>Prochlorococcus</taxon>
    </lineage>
</organism>
<feature type="binding site" evidence="8">
    <location>
        <position position="563"/>
    </location>
    <ligand>
        <name>substrate</name>
    </ligand>
</feature>
<dbReference type="Pfam" id="PF00586">
    <property type="entry name" value="AIRS"/>
    <property type="match status" value="2"/>
</dbReference>
<dbReference type="InterPro" id="IPR010918">
    <property type="entry name" value="PurM-like_C_dom"/>
</dbReference>
<keyword evidence="3 8" id="KW-0479">Metal-binding</keyword>
<dbReference type="PANTHER" id="PTHR43555:SF1">
    <property type="entry name" value="PHOSPHORIBOSYLFORMYLGLYCINAMIDINE SYNTHASE SUBUNIT PURL"/>
    <property type="match status" value="1"/>
</dbReference>
<dbReference type="GO" id="GO:0005524">
    <property type="term" value="F:ATP binding"/>
    <property type="evidence" value="ECO:0007669"/>
    <property type="project" value="UniProtKB-UniRule"/>
</dbReference>
<dbReference type="RefSeq" id="WP_032525224.1">
    <property type="nucleotide sequence ID" value="NZ_CP138934.1"/>
</dbReference>
<comment type="subcellular location">
    <subcellularLocation>
        <location evidence="8">Cytoplasm</location>
    </subcellularLocation>
</comment>
<dbReference type="SUPFAM" id="SSF55326">
    <property type="entry name" value="PurM N-terminal domain-like"/>
    <property type="match status" value="2"/>
</dbReference>
<evidence type="ECO:0000259" key="10">
    <source>
        <dbReference type="Pfam" id="PF02769"/>
    </source>
</evidence>
<feature type="binding site" evidence="8">
    <location>
        <position position="243"/>
    </location>
    <ligand>
        <name>substrate</name>
    </ligand>
</feature>
<dbReference type="InterPro" id="IPR036676">
    <property type="entry name" value="PurM-like_C_sf"/>
</dbReference>
<feature type="binding site" evidence="8">
    <location>
        <position position="271"/>
    </location>
    <ligand>
        <name>Mg(2+)</name>
        <dbReference type="ChEBI" id="CHEBI:18420"/>
        <label>2</label>
    </ligand>
</feature>
<keyword evidence="6 8" id="KW-0067">ATP-binding</keyword>
<comment type="caution">
    <text evidence="8">Lacks conserved residue(s) required for the propagation of feature annotation.</text>
</comment>
<dbReference type="GO" id="GO:0000287">
    <property type="term" value="F:magnesium ion binding"/>
    <property type="evidence" value="ECO:0007669"/>
    <property type="project" value="UniProtKB-UniRule"/>
</dbReference>
<dbReference type="GO" id="GO:0004642">
    <property type="term" value="F:phosphoribosylformylglycinamidine synthase activity"/>
    <property type="evidence" value="ECO:0007669"/>
    <property type="project" value="UniProtKB-UniRule"/>
</dbReference>
<feature type="binding site" evidence="8">
    <location>
        <position position="96"/>
    </location>
    <ligand>
        <name>Mg(2+)</name>
        <dbReference type="ChEBI" id="CHEBI:18420"/>
        <label>1</label>
    </ligand>
</feature>
<dbReference type="FunFam" id="3.30.1330.10:FF:000004">
    <property type="entry name" value="Phosphoribosylformylglycinamidine synthase subunit PurL"/>
    <property type="match status" value="1"/>
</dbReference>
<dbReference type="EC" id="6.3.5.3" evidence="8"/>
<dbReference type="GO" id="GO:0005737">
    <property type="term" value="C:cytoplasm"/>
    <property type="evidence" value="ECO:0007669"/>
    <property type="project" value="UniProtKB-SubCell"/>
</dbReference>
<evidence type="ECO:0000259" key="11">
    <source>
        <dbReference type="Pfam" id="PF18072"/>
    </source>
</evidence>
<keyword evidence="2 8" id="KW-0436">Ligase</keyword>
<evidence type="ECO:0000256" key="6">
    <source>
        <dbReference type="ARBA" id="ARBA00022840"/>
    </source>
</evidence>
<comment type="caution">
    <text evidence="12">The sequence shown here is derived from an EMBL/GenBank/DDBJ whole genome shotgun (WGS) entry which is preliminary data.</text>
</comment>
<feature type="binding site" evidence="8">
    <location>
        <begin position="97"/>
        <end position="100"/>
    </location>
    <ligand>
        <name>substrate</name>
    </ligand>
</feature>
<dbReference type="NCBIfam" id="NF002290">
    <property type="entry name" value="PRK01213.1"/>
    <property type="match status" value="1"/>
</dbReference>
<evidence type="ECO:0000256" key="5">
    <source>
        <dbReference type="ARBA" id="ARBA00022755"/>
    </source>
</evidence>
<protein>
    <recommendedName>
        <fullName evidence="8">Phosphoribosylformylglycinamidine synthase subunit PurL</fullName>
        <shortName evidence="8">FGAM synthase</shortName>
        <ecNumber evidence="8">6.3.5.3</ecNumber>
    </recommendedName>
    <alternativeName>
        <fullName evidence="8">Formylglycinamide ribonucleotide amidotransferase subunit II</fullName>
        <shortName evidence="8">FGAR amidotransferase II</shortName>
        <shortName evidence="8">FGAR-AT II</shortName>
    </alternativeName>
    <alternativeName>
        <fullName evidence="8">Glutamine amidotransferase PurL</fullName>
    </alternativeName>
    <alternativeName>
        <fullName evidence="8">Phosphoribosylformylglycinamidine synthase subunit II</fullName>
    </alternativeName>
</protein>
<feature type="binding site" evidence="8">
    <location>
        <position position="120"/>
    </location>
    <ligand>
        <name>Mg(2+)</name>
        <dbReference type="ChEBI" id="CHEBI:18420"/>
        <label>2</label>
    </ligand>
</feature>
<dbReference type="PANTHER" id="PTHR43555">
    <property type="entry name" value="PHOSPHORIBOSYLFORMYLGLYCINAMIDINE SYNTHASE SUBUNIT PURL"/>
    <property type="match status" value="1"/>
</dbReference>
<name>A0A0A1ZCA5_PROMR</name>
<reference evidence="13" key="1">
    <citation type="journal article" date="2014" name="Sci. Data">
        <title>Genomes of diverse isolates of the marine cyanobacterium Prochlorococcus.</title>
        <authorList>
            <person name="Biller S."/>
            <person name="Berube P."/>
            <person name="Thompson J."/>
            <person name="Kelly L."/>
            <person name="Roggensack S."/>
            <person name="Awad L."/>
            <person name="Roache-Johnson K."/>
            <person name="Ding H."/>
            <person name="Giovannoni S.J."/>
            <person name="Moore L.R."/>
            <person name="Chisholm S.W."/>
        </authorList>
    </citation>
    <scope>NUCLEOTIDE SEQUENCE [LARGE SCALE GENOMIC DNA]</scope>
    <source>
        <strain evidence="13">GP2</strain>
    </source>
</reference>
<comment type="subunit">
    <text evidence="8">Monomer. Part of the FGAM synthase complex composed of 1 PurL, 1 PurQ and 2 PurS subunits.</text>
</comment>
<dbReference type="SUPFAM" id="SSF56042">
    <property type="entry name" value="PurM C-terminal domain-like"/>
    <property type="match status" value="2"/>
</dbReference>
<comment type="function">
    <text evidence="8">Part of the phosphoribosylformylglycinamidine synthase complex involved in the purines biosynthetic pathway. Catalyzes the ATP-dependent conversion of formylglycinamide ribonucleotide (FGAR) and glutamine to yield formylglycinamidine ribonucleotide (FGAM) and glutamate. The FGAM synthase complex is composed of three subunits. PurQ produces an ammonia molecule by converting glutamine to glutamate. PurL transfers the ammonia molecule to FGAR to form FGAM in an ATP-dependent manner. PurS interacts with PurQ and PurL and is thought to assist in the transfer of the ammonia molecule from PurQ to PurL.</text>
</comment>
<dbReference type="Proteomes" id="UP000030598">
    <property type="component" value="Unassembled WGS sequence"/>
</dbReference>
<keyword evidence="4 8" id="KW-0547">Nucleotide-binding</keyword>
<dbReference type="STRING" id="59925.EU91_1884"/>
<dbReference type="InterPro" id="IPR016188">
    <property type="entry name" value="PurM-like_N"/>
</dbReference>
<evidence type="ECO:0000259" key="9">
    <source>
        <dbReference type="Pfam" id="PF00586"/>
    </source>
</evidence>
<feature type="domain" description="PurM-like N-terminal" evidence="9">
    <location>
        <begin position="77"/>
        <end position="191"/>
    </location>
</feature>
<feature type="domain" description="PurM-like N-terminal" evidence="9">
    <location>
        <begin position="460"/>
        <end position="589"/>
    </location>
</feature>
<dbReference type="Gene3D" id="3.30.1330.10">
    <property type="entry name" value="PurM-like, N-terminal domain"/>
    <property type="match status" value="2"/>
</dbReference>
<evidence type="ECO:0000256" key="4">
    <source>
        <dbReference type="ARBA" id="ARBA00022741"/>
    </source>
</evidence>
<feature type="binding site" evidence="8">
    <location>
        <position position="561"/>
    </location>
    <ligand>
        <name>Mg(2+)</name>
        <dbReference type="ChEBI" id="CHEBI:18420"/>
        <label>1</label>
    </ligand>
</feature>
<keyword evidence="1 8" id="KW-0963">Cytoplasm</keyword>
<proteinExistence type="inferred from homology"/>
<comment type="similarity">
    <text evidence="8">Belongs to the FGAMS family.</text>
</comment>
<feature type="domain" description="PurM-like C-terminal" evidence="10">
    <location>
        <begin position="606"/>
        <end position="729"/>
    </location>
</feature>
<evidence type="ECO:0000313" key="12">
    <source>
        <dbReference type="EMBL" id="KGF85779.1"/>
    </source>
</evidence>
<comment type="catalytic activity">
    <reaction evidence="8">
        <text>N(2)-formyl-N(1)-(5-phospho-beta-D-ribosyl)glycinamide + L-glutamine + ATP + H2O = 2-formamido-N(1)-(5-O-phospho-beta-D-ribosyl)acetamidine + L-glutamate + ADP + phosphate + H(+)</text>
        <dbReference type="Rhea" id="RHEA:17129"/>
        <dbReference type="ChEBI" id="CHEBI:15377"/>
        <dbReference type="ChEBI" id="CHEBI:15378"/>
        <dbReference type="ChEBI" id="CHEBI:29985"/>
        <dbReference type="ChEBI" id="CHEBI:30616"/>
        <dbReference type="ChEBI" id="CHEBI:43474"/>
        <dbReference type="ChEBI" id="CHEBI:58359"/>
        <dbReference type="ChEBI" id="CHEBI:147286"/>
        <dbReference type="ChEBI" id="CHEBI:147287"/>
        <dbReference type="ChEBI" id="CHEBI:456216"/>
        <dbReference type="EC" id="6.3.5.3"/>
    </reaction>
</comment>
<feature type="binding site" evidence="8">
    <location>
        <begin position="315"/>
        <end position="317"/>
    </location>
    <ligand>
        <name>substrate</name>
    </ligand>
</feature>
<feature type="active site" description="Proton acceptor" evidence="8">
    <location>
        <position position="98"/>
    </location>
</feature>
<feature type="binding site" evidence="8">
    <location>
        <position position="560"/>
    </location>
    <ligand>
        <name>ATP</name>
        <dbReference type="ChEBI" id="CHEBI:30616"/>
    </ligand>
</feature>